<evidence type="ECO:0000313" key="11">
    <source>
        <dbReference type="Proteomes" id="UP000567293"/>
    </source>
</evidence>
<feature type="binding site" evidence="8">
    <location>
        <position position="81"/>
    </location>
    <ligand>
        <name>S-adenosyl-L-methionine</name>
        <dbReference type="ChEBI" id="CHEBI:59789"/>
    </ligand>
</feature>
<protein>
    <submittedName>
        <fullName evidence="10">5-amino-6-(D-ribitylamino)uracil--L-tyrosine 4-hydroxyphenyl transferase CofH</fullName>
    </submittedName>
</protein>
<dbReference type="InterPro" id="IPR013785">
    <property type="entry name" value="Aldolase_TIM"/>
</dbReference>
<dbReference type="Pfam" id="PF19288">
    <property type="entry name" value="CofH_C"/>
    <property type="match status" value="1"/>
</dbReference>
<keyword evidence="3 10" id="KW-0808">Transferase</keyword>
<dbReference type="PROSITE" id="PS51918">
    <property type="entry name" value="RADICAL_SAM"/>
    <property type="match status" value="1"/>
</dbReference>
<proteinExistence type="predicted"/>
<feature type="binding site" evidence="8">
    <location>
        <position position="45"/>
    </location>
    <ligand>
        <name>(3R)-3-methyl-D-ornithine</name>
        <dbReference type="ChEBI" id="CHEBI:64642"/>
    </ligand>
</feature>
<dbReference type="Gene3D" id="3.20.20.70">
    <property type="entry name" value="Aldolase class I"/>
    <property type="match status" value="1"/>
</dbReference>
<comment type="caution">
    <text evidence="10">The sequence shown here is derived from an EMBL/GenBank/DDBJ whole genome shotgun (WGS) entry which is preliminary data.</text>
</comment>
<evidence type="ECO:0000256" key="5">
    <source>
        <dbReference type="ARBA" id="ARBA00022723"/>
    </source>
</evidence>
<keyword evidence="5" id="KW-0479">Metal-binding</keyword>
<dbReference type="InterPro" id="IPR034405">
    <property type="entry name" value="F420"/>
</dbReference>
<evidence type="ECO:0000256" key="8">
    <source>
        <dbReference type="PIRSR" id="PIRSR004762-2"/>
    </source>
</evidence>
<evidence type="ECO:0000256" key="7">
    <source>
        <dbReference type="ARBA" id="ARBA00023014"/>
    </source>
</evidence>
<dbReference type="PANTHER" id="PTHR43076">
    <property type="entry name" value="FO SYNTHASE (COFH)"/>
    <property type="match status" value="1"/>
</dbReference>
<dbReference type="InterPro" id="IPR007197">
    <property type="entry name" value="rSAM"/>
</dbReference>
<dbReference type="GO" id="GO:0046872">
    <property type="term" value="F:metal ion binding"/>
    <property type="evidence" value="ECO:0007669"/>
    <property type="project" value="UniProtKB-KW"/>
</dbReference>
<name>A0A7V8SXU6_9BACT</name>
<keyword evidence="6" id="KW-0408">Iron</keyword>
<keyword evidence="11" id="KW-1185">Reference proteome</keyword>
<dbReference type="PANTHER" id="PTHR43076:SF1">
    <property type="entry name" value="LIPOYL SYNTHASE 2"/>
    <property type="match status" value="1"/>
</dbReference>
<evidence type="ECO:0000313" key="10">
    <source>
        <dbReference type="EMBL" id="MBA0086354.1"/>
    </source>
</evidence>
<dbReference type="EMBL" id="JACDQQ010001470">
    <property type="protein sequence ID" value="MBA0086354.1"/>
    <property type="molecule type" value="Genomic_DNA"/>
</dbReference>
<dbReference type="NCBIfam" id="TIGR03551">
    <property type="entry name" value="F420_cofH"/>
    <property type="match status" value="1"/>
</dbReference>
<feature type="non-terminal residue" evidence="10">
    <location>
        <position position="1"/>
    </location>
</feature>
<feature type="binding site" evidence="8">
    <location>
        <position position="198"/>
    </location>
    <ligand>
        <name>(3R)-3-methyl-D-ornithine</name>
        <dbReference type="ChEBI" id="CHEBI:64642"/>
    </ligand>
</feature>
<organism evidence="10 11">
    <name type="scientific">Candidatus Acidiferrum panamense</name>
    <dbReference type="NCBI Taxonomy" id="2741543"/>
    <lineage>
        <taxon>Bacteria</taxon>
        <taxon>Pseudomonadati</taxon>
        <taxon>Acidobacteriota</taxon>
        <taxon>Terriglobia</taxon>
        <taxon>Candidatus Acidiferrales</taxon>
        <taxon>Candidatus Acidiferrum</taxon>
    </lineage>
</organism>
<evidence type="ECO:0000256" key="2">
    <source>
        <dbReference type="ARBA" id="ARBA00022485"/>
    </source>
</evidence>
<keyword evidence="4 8" id="KW-0949">S-adenosyl-L-methionine</keyword>
<evidence type="ECO:0000256" key="3">
    <source>
        <dbReference type="ARBA" id="ARBA00022679"/>
    </source>
</evidence>
<keyword evidence="7" id="KW-0411">Iron-sulfur</keyword>
<comment type="cofactor">
    <cofactor evidence="1">
        <name>[4Fe-4S] cluster</name>
        <dbReference type="ChEBI" id="CHEBI:49883"/>
    </cofactor>
</comment>
<reference evidence="10" key="1">
    <citation type="submission" date="2020-06" db="EMBL/GenBank/DDBJ databases">
        <title>Legume-microbial interactions unlock mineral nutrients during tropical forest succession.</title>
        <authorList>
            <person name="Epihov D.Z."/>
        </authorList>
    </citation>
    <scope>NUCLEOTIDE SEQUENCE [LARGE SCALE GENOMIC DNA]</scope>
    <source>
        <strain evidence="10">Pan2503</strain>
    </source>
</reference>
<feature type="domain" description="Radical SAM core" evidence="9">
    <location>
        <begin position="1"/>
        <end position="193"/>
    </location>
</feature>
<dbReference type="Proteomes" id="UP000567293">
    <property type="component" value="Unassembled WGS sequence"/>
</dbReference>
<evidence type="ECO:0000256" key="6">
    <source>
        <dbReference type="ARBA" id="ARBA00023004"/>
    </source>
</evidence>
<sequence length="298" mass="33336">EAWDCGATEVCIQGGLPRDLDGFFYRGLLRAIKRAIPAMHVHAFSPMEIDYGVLKTGMPLRDYLQMMKDEGLGSIPGTAAEILDDRIRQQLSPNKLPVARWVEIICTAHELGFPTTSTMMYGHVEEPADWVRHILLLRSIQKRTGGFTEFVPLGFIHQNTRIYKQGGARPGAMYDEHLRVHALSRVLLHGAIRNIQVSWVKLGIETSLACLEAGANDFGGTLMEENISKAAGATFGEYVAPEEFRSHIRRIGRVPAERSTVYKIRRMCERPEDDPPSVPAPLRLVRAETHAPYTEGAY</sequence>
<dbReference type="InterPro" id="IPR020050">
    <property type="entry name" value="FO_synthase_su2"/>
</dbReference>
<dbReference type="SUPFAM" id="SSF102114">
    <property type="entry name" value="Radical SAM enzymes"/>
    <property type="match status" value="1"/>
</dbReference>
<dbReference type="AlphaFoldDB" id="A0A7V8SXU6"/>
<evidence type="ECO:0000256" key="4">
    <source>
        <dbReference type="ARBA" id="ARBA00022691"/>
    </source>
</evidence>
<dbReference type="NCBIfam" id="TIGR00423">
    <property type="entry name" value="CofH family radical SAM protein"/>
    <property type="match status" value="1"/>
</dbReference>
<dbReference type="GO" id="GO:0051539">
    <property type="term" value="F:4 iron, 4 sulfur cluster binding"/>
    <property type="evidence" value="ECO:0007669"/>
    <property type="project" value="UniProtKB-KW"/>
</dbReference>
<evidence type="ECO:0000256" key="1">
    <source>
        <dbReference type="ARBA" id="ARBA00001966"/>
    </source>
</evidence>
<gene>
    <name evidence="10" type="primary">cofH</name>
    <name evidence="10" type="ORF">HRJ53_15340</name>
</gene>
<evidence type="ECO:0000259" key="9">
    <source>
        <dbReference type="PROSITE" id="PS51918"/>
    </source>
</evidence>
<dbReference type="InterPro" id="IPR019940">
    <property type="entry name" value="CofH_family"/>
</dbReference>
<dbReference type="PIRSF" id="PIRSF004762">
    <property type="entry name" value="CHP00423"/>
    <property type="match status" value="1"/>
</dbReference>
<dbReference type="GO" id="GO:0044689">
    <property type="term" value="F:7,8-didemethyl-8-hydroxy-5-deazariboflavin synthase activity"/>
    <property type="evidence" value="ECO:0007669"/>
    <property type="project" value="TreeGrafter"/>
</dbReference>
<dbReference type="InterPro" id="IPR045567">
    <property type="entry name" value="CofH/MnqC-like_C"/>
</dbReference>
<dbReference type="GO" id="GO:0016765">
    <property type="term" value="F:transferase activity, transferring alkyl or aryl (other than methyl) groups"/>
    <property type="evidence" value="ECO:0007669"/>
    <property type="project" value="InterPro"/>
</dbReference>
<accession>A0A7V8SXU6</accession>
<keyword evidence="2" id="KW-0004">4Fe-4S</keyword>
<dbReference type="InterPro" id="IPR058240">
    <property type="entry name" value="rSAM_sf"/>
</dbReference>